<keyword evidence="3" id="KW-1185">Reference proteome</keyword>
<dbReference type="EMBL" id="VSRR010002332">
    <property type="protein sequence ID" value="MPC30879.1"/>
    <property type="molecule type" value="Genomic_DNA"/>
</dbReference>
<reference evidence="2 3" key="1">
    <citation type="submission" date="2019-05" db="EMBL/GenBank/DDBJ databases">
        <title>Another draft genome of Portunus trituberculatus and its Hox gene families provides insights of decapod evolution.</title>
        <authorList>
            <person name="Jeong J.-H."/>
            <person name="Song I."/>
            <person name="Kim S."/>
            <person name="Choi T."/>
            <person name="Kim D."/>
            <person name="Ryu S."/>
            <person name="Kim W."/>
        </authorList>
    </citation>
    <scope>NUCLEOTIDE SEQUENCE [LARGE SCALE GENOMIC DNA]</scope>
    <source>
        <tissue evidence="2">Muscle</tissue>
    </source>
</reference>
<sequence length="91" mass="10296">MILHRQHDGNQNRSVPRVEPEPSRAISRFCTYCCWQVVVNPSGTLQLPEQVAPGLWMEQRPLTFSTRAEALVVTWEGSEGADTESSKKRRG</sequence>
<evidence type="ECO:0000256" key="1">
    <source>
        <dbReference type="SAM" id="MobiDB-lite"/>
    </source>
</evidence>
<comment type="caution">
    <text evidence="2">The sequence shown here is derived from an EMBL/GenBank/DDBJ whole genome shotgun (WGS) entry which is preliminary data.</text>
</comment>
<protein>
    <submittedName>
        <fullName evidence="2">Uncharacterized protein</fullName>
    </submittedName>
</protein>
<name>A0A5B7EBY0_PORTR</name>
<dbReference type="Proteomes" id="UP000324222">
    <property type="component" value="Unassembled WGS sequence"/>
</dbReference>
<evidence type="ECO:0000313" key="2">
    <source>
        <dbReference type="EMBL" id="MPC30879.1"/>
    </source>
</evidence>
<feature type="region of interest" description="Disordered" evidence="1">
    <location>
        <begin position="1"/>
        <end position="21"/>
    </location>
</feature>
<gene>
    <name evidence="2" type="ORF">E2C01_024150</name>
</gene>
<proteinExistence type="predicted"/>
<dbReference type="AlphaFoldDB" id="A0A5B7EBY0"/>
<organism evidence="2 3">
    <name type="scientific">Portunus trituberculatus</name>
    <name type="common">Swimming crab</name>
    <name type="synonym">Neptunus trituberculatus</name>
    <dbReference type="NCBI Taxonomy" id="210409"/>
    <lineage>
        <taxon>Eukaryota</taxon>
        <taxon>Metazoa</taxon>
        <taxon>Ecdysozoa</taxon>
        <taxon>Arthropoda</taxon>
        <taxon>Crustacea</taxon>
        <taxon>Multicrustacea</taxon>
        <taxon>Malacostraca</taxon>
        <taxon>Eumalacostraca</taxon>
        <taxon>Eucarida</taxon>
        <taxon>Decapoda</taxon>
        <taxon>Pleocyemata</taxon>
        <taxon>Brachyura</taxon>
        <taxon>Eubrachyura</taxon>
        <taxon>Portunoidea</taxon>
        <taxon>Portunidae</taxon>
        <taxon>Portuninae</taxon>
        <taxon>Portunus</taxon>
    </lineage>
</organism>
<evidence type="ECO:0000313" key="3">
    <source>
        <dbReference type="Proteomes" id="UP000324222"/>
    </source>
</evidence>
<accession>A0A5B7EBY0</accession>